<proteinExistence type="predicted"/>
<dbReference type="GO" id="GO:0016787">
    <property type="term" value="F:hydrolase activity"/>
    <property type="evidence" value="ECO:0007669"/>
    <property type="project" value="UniProtKB-KW"/>
</dbReference>
<evidence type="ECO:0000313" key="2">
    <source>
        <dbReference type="EMBL" id="NEM89738.1"/>
    </source>
</evidence>
<protein>
    <submittedName>
        <fullName evidence="2">Alpha/beta hydrolase</fullName>
    </submittedName>
</protein>
<dbReference type="InterPro" id="IPR029058">
    <property type="entry name" value="AB_hydrolase_fold"/>
</dbReference>
<organism evidence="2 3">
    <name type="scientific">Galbitalea soli</name>
    <dbReference type="NCBI Taxonomy" id="1268042"/>
    <lineage>
        <taxon>Bacteria</taxon>
        <taxon>Bacillati</taxon>
        <taxon>Actinomycetota</taxon>
        <taxon>Actinomycetes</taxon>
        <taxon>Micrococcales</taxon>
        <taxon>Microbacteriaceae</taxon>
        <taxon>Galbitalea</taxon>
    </lineage>
</organism>
<name>A0A7C9TML3_9MICO</name>
<keyword evidence="3" id="KW-1185">Reference proteome</keyword>
<dbReference type="Proteomes" id="UP000479756">
    <property type="component" value="Unassembled WGS sequence"/>
</dbReference>
<evidence type="ECO:0000313" key="3">
    <source>
        <dbReference type="Proteomes" id="UP000479756"/>
    </source>
</evidence>
<dbReference type="AlphaFoldDB" id="A0A7C9TML3"/>
<dbReference type="EMBL" id="JAAGWZ010000001">
    <property type="protein sequence ID" value="NEM89738.1"/>
    <property type="molecule type" value="Genomic_DNA"/>
</dbReference>
<dbReference type="Pfam" id="PF12695">
    <property type="entry name" value="Abhydrolase_5"/>
    <property type="match status" value="1"/>
</dbReference>
<dbReference type="Gene3D" id="3.40.50.1820">
    <property type="entry name" value="alpha/beta hydrolase"/>
    <property type="match status" value="1"/>
</dbReference>
<feature type="domain" description="Alpha/beta hydrolase fold-5" evidence="1">
    <location>
        <begin position="39"/>
        <end position="198"/>
    </location>
</feature>
<keyword evidence="2" id="KW-0378">Hydrolase</keyword>
<sequence>MAAERGPWAAVRADPRIRVTETGDGVALIPSSVPTGVGLVFLAGARVDPEAYAAKLAPLVDAGVTVVIARPTLNFAIIESRPLSTFTALAPGVRKWFVGGHSLGGVRACQYAHDDPSVGGLVLFGSYCSVDLSRSSLPVLSVAGSRDGLSTPAKIAANARLLPASARFVTIAGADHAMFGDYGAQPGDNTATISDAEMRRELTAAVLPFLG</sequence>
<accession>A0A7C9TML3</accession>
<reference evidence="2 3" key="1">
    <citation type="journal article" date="2014" name="Int. J. Syst. Evol. Microbiol.">
        <title>Description of Galbitalea soli gen. nov., sp. nov., and Frondihabitans sucicola sp. nov.</title>
        <authorList>
            <person name="Kim S.J."/>
            <person name="Lim J.M."/>
            <person name="Ahn J.H."/>
            <person name="Weon H.Y."/>
            <person name="Hamada M."/>
            <person name="Suzuki K."/>
            <person name="Ahn T.Y."/>
            <person name="Kwon S.W."/>
        </authorList>
    </citation>
    <scope>NUCLEOTIDE SEQUENCE [LARGE SCALE GENOMIC DNA]</scope>
    <source>
        <strain evidence="2 3">NBRC 108727</strain>
    </source>
</reference>
<gene>
    <name evidence="2" type="ORF">G3T37_00025</name>
</gene>
<comment type="caution">
    <text evidence="2">The sequence shown here is derived from an EMBL/GenBank/DDBJ whole genome shotgun (WGS) entry which is preliminary data.</text>
</comment>
<dbReference type="InterPro" id="IPR029059">
    <property type="entry name" value="AB_hydrolase_5"/>
</dbReference>
<evidence type="ECO:0000259" key="1">
    <source>
        <dbReference type="Pfam" id="PF12695"/>
    </source>
</evidence>
<dbReference type="SUPFAM" id="SSF53474">
    <property type="entry name" value="alpha/beta-Hydrolases"/>
    <property type="match status" value="1"/>
</dbReference>